<evidence type="ECO:0000313" key="3">
    <source>
        <dbReference type="Proteomes" id="UP001215280"/>
    </source>
</evidence>
<name>A0AAD7NQJ5_9AGAR</name>
<evidence type="ECO:0000256" key="1">
    <source>
        <dbReference type="SAM" id="SignalP"/>
    </source>
</evidence>
<feature type="signal peptide" evidence="1">
    <location>
        <begin position="1"/>
        <end position="15"/>
    </location>
</feature>
<dbReference type="AlphaFoldDB" id="A0AAD7NQJ5"/>
<evidence type="ECO:0008006" key="4">
    <source>
        <dbReference type="Google" id="ProtNLM"/>
    </source>
</evidence>
<evidence type="ECO:0000313" key="2">
    <source>
        <dbReference type="EMBL" id="KAJ7770903.1"/>
    </source>
</evidence>
<feature type="chain" id="PRO_5041984357" description="Hydrophobin" evidence="1">
    <location>
        <begin position="16"/>
        <end position="158"/>
    </location>
</feature>
<gene>
    <name evidence="2" type="ORF">DFH07DRAFT_805658</name>
</gene>
<dbReference type="CDD" id="cd23507">
    <property type="entry name" value="hydrophobin_I"/>
    <property type="match status" value="1"/>
</dbReference>
<protein>
    <recommendedName>
        <fullName evidence="4">Hydrophobin</fullName>
    </recommendedName>
</protein>
<reference evidence="2" key="1">
    <citation type="submission" date="2023-03" db="EMBL/GenBank/DDBJ databases">
        <title>Massive genome expansion in bonnet fungi (Mycena s.s.) driven by repeated elements and novel gene families across ecological guilds.</title>
        <authorList>
            <consortium name="Lawrence Berkeley National Laboratory"/>
            <person name="Harder C.B."/>
            <person name="Miyauchi S."/>
            <person name="Viragh M."/>
            <person name="Kuo A."/>
            <person name="Thoen E."/>
            <person name="Andreopoulos B."/>
            <person name="Lu D."/>
            <person name="Skrede I."/>
            <person name="Drula E."/>
            <person name="Henrissat B."/>
            <person name="Morin E."/>
            <person name="Kohler A."/>
            <person name="Barry K."/>
            <person name="LaButti K."/>
            <person name="Morin E."/>
            <person name="Salamov A."/>
            <person name="Lipzen A."/>
            <person name="Mereny Z."/>
            <person name="Hegedus B."/>
            <person name="Baldrian P."/>
            <person name="Stursova M."/>
            <person name="Weitz H."/>
            <person name="Taylor A."/>
            <person name="Grigoriev I.V."/>
            <person name="Nagy L.G."/>
            <person name="Martin F."/>
            <person name="Kauserud H."/>
        </authorList>
    </citation>
    <scope>NUCLEOTIDE SEQUENCE</scope>
    <source>
        <strain evidence="2">CBHHK188m</strain>
    </source>
</reference>
<sequence length="158" mass="16066">MKFSTIFAIFSLVSAVPCLALSLQSDELEGRLRRAGPNARRMALGLPPVAPTRSQRFKRAMPSAMPPPTISCATQTTVCCASLEASNSTDAVNTLTGLRLAPTSANVGVTIGIACVVPLLGAFGIKSCIVGTAPASCCSTLLGVIGFSCTATTSTVSG</sequence>
<comment type="caution">
    <text evidence="2">The sequence shown here is derived from an EMBL/GenBank/DDBJ whole genome shotgun (WGS) entry which is preliminary data.</text>
</comment>
<keyword evidence="1" id="KW-0732">Signal</keyword>
<keyword evidence="3" id="KW-1185">Reference proteome</keyword>
<dbReference type="EMBL" id="JARJLG010000023">
    <property type="protein sequence ID" value="KAJ7770903.1"/>
    <property type="molecule type" value="Genomic_DNA"/>
</dbReference>
<organism evidence="2 3">
    <name type="scientific">Mycena maculata</name>
    <dbReference type="NCBI Taxonomy" id="230809"/>
    <lineage>
        <taxon>Eukaryota</taxon>
        <taxon>Fungi</taxon>
        <taxon>Dikarya</taxon>
        <taxon>Basidiomycota</taxon>
        <taxon>Agaricomycotina</taxon>
        <taxon>Agaricomycetes</taxon>
        <taxon>Agaricomycetidae</taxon>
        <taxon>Agaricales</taxon>
        <taxon>Marasmiineae</taxon>
        <taxon>Mycenaceae</taxon>
        <taxon>Mycena</taxon>
    </lineage>
</organism>
<proteinExistence type="predicted"/>
<accession>A0AAD7NQJ5</accession>
<dbReference type="Proteomes" id="UP001215280">
    <property type="component" value="Unassembled WGS sequence"/>
</dbReference>